<sequence>MTTNNKKKIGILPIGLGLTVIITALLTFNLLKGDKSFYLAGETTHGHYQIELQCESCHSSAFSGEKEMQQACESCHAEELEKVNDSHPRSVFDDPRNAELLEQLDATQCVTCHREHKPEITRNYGVTLAEDFCFHCHQDVGENRPSHKDFEFQTCASSGCHNFHDNSMLYEKFIGKHLDEPANKKKQINPERTELKRWLKKNKHKKLPPAAEPDIQSLYENGKEISAEAMQVATDSWHKSVHANVEANCSSCHTKQDEKNNWQVSVESMEKQCGSCHKKQHESFIEGKHGMRLGQDLTRMSTANARLEMKHGEDKLLSCASCHNPHDLNIQKAAVDSCLGCHQDEHSLNFEKSKHFMLWQNEQLGNGRRGSGVSCATCHLPRVKKGRKVTVEHNQNLNLRPNTKMLRTVCMNCHGMEFSVSSLADEELIKNNFSHAPKLDHESFELVKQRILQKTQLNQKSGEKNEG</sequence>
<dbReference type="PANTHER" id="PTHR30633">
    <property type="entry name" value="CYTOCHROME C-552 RESPIRATORY NITRITE REDUCTASE"/>
    <property type="match status" value="1"/>
</dbReference>
<evidence type="ECO:0000313" key="2">
    <source>
        <dbReference type="Proteomes" id="UP001548189"/>
    </source>
</evidence>
<comment type="caution">
    <text evidence="1">The sequence shown here is derived from an EMBL/GenBank/DDBJ whole genome shotgun (WGS) entry which is preliminary data.</text>
</comment>
<evidence type="ECO:0000313" key="1">
    <source>
        <dbReference type="EMBL" id="MET1254054.1"/>
    </source>
</evidence>
<dbReference type="InterPro" id="IPR003321">
    <property type="entry name" value="Cyt_c552"/>
</dbReference>
<name>A0ABV2BQ31_9GAMM</name>
<dbReference type="PANTHER" id="PTHR30633:SF0">
    <property type="entry name" value="CYTOCHROME C-552"/>
    <property type="match status" value="1"/>
</dbReference>
<dbReference type="Pfam" id="PF14537">
    <property type="entry name" value="Cytochrom_c3_2"/>
    <property type="match status" value="1"/>
</dbReference>
<organism evidence="1 2">
    <name type="scientific">Aliikangiella maris</name>
    <dbReference type="NCBI Taxonomy" id="3162458"/>
    <lineage>
        <taxon>Bacteria</taxon>
        <taxon>Pseudomonadati</taxon>
        <taxon>Pseudomonadota</taxon>
        <taxon>Gammaproteobacteria</taxon>
        <taxon>Oceanospirillales</taxon>
        <taxon>Pleioneaceae</taxon>
        <taxon>Aliikangiella</taxon>
    </lineage>
</organism>
<dbReference type="Proteomes" id="UP001548189">
    <property type="component" value="Unassembled WGS sequence"/>
</dbReference>
<accession>A0ABV2BQ31</accession>
<protein>
    <submittedName>
        <fullName evidence="1">Cytochrome c3 family protein</fullName>
    </submittedName>
</protein>
<keyword evidence="2" id="KW-1185">Reference proteome</keyword>
<dbReference type="EMBL" id="JBEVCJ010000002">
    <property type="protein sequence ID" value="MET1254054.1"/>
    <property type="molecule type" value="Genomic_DNA"/>
</dbReference>
<dbReference type="InterPro" id="IPR036280">
    <property type="entry name" value="Multihaem_cyt_sf"/>
</dbReference>
<dbReference type="Gene3D" id="3.90.10.10">
    <property type="entry name" value="Cytochrome C3"/>
    <property type="match status" value="2"/>
</dbReference>
<reference evidence="1 2" key="1">
    <citation type="submission" date="2024-06" db="EMBL/GenBank/DDBJ databases">
        <authorList>
            <person name="Li F."/>
        </authorList>
    </citation>
    <scope>NUCLEOTIDE SEQUENCE [LARGE SCALE GENOMIC DNA]</scope>
    <source>
        <strain evidence="1 2">GXAS 311</strain>
    </source>
</reference>
<proteinExistence type="predicted"/>
<dbReference type="SUPFAM" id="SSF48695">
    <property type="entry name" value="Multiheme cytochromes"/>
    <property type="match status" value="1"/>
</dbReference>
<gene>
    <name evidence="1" type="ORF">ABVT43_02835</name>
</gene>
<dbReference type="InterPro" id="IPR012286">
    <property type="entry name" value="Tetrahaem_cytochrome"/>
</dbReference>
<dbReference type="Gene3D" id="1.10.1130.10">
    <property type="entry name" value="Flavocytochrome C3, Chain A"/>
    <property type="match status" value="1"/>
</dbReference>